<protein>
    <submittedName>
        <fullName evidence="1">Uncharacterized protein</fullName>
    </submittedName>
</protein>
<sequence length="797" mass="91701">MTNIFSPELCNQICHELPLRLEQRLLERFSNGDDDTGLAVVESAHVLDFFDKIPFQTSYKFDRLIDRILNEFSPDDAAAYPFLAWYAKEHPFSPKLLGYTEPTVLIPNVYNQRYLHLRLIEGVCEYVIDSDPLSDGSFKSLVRALRFLIQLRSDSDSPVHEIEAYSFSIKLYMDFLVLILRFVDVIDLETSRFTIMKMLEDIISYFPGQIRVLILKGALISIVNKTSINMKHESEALAWLLSQFQVYIEDRVFVVELGNIFGLMESTLSGSVLDSINSYSSLLQLTRSFVNDCANTAMLVELRRRILVRIYHQLLGCLRFDVVKGVLKNSKPVCPNAHIQSACVPFNTDENSHLMSLFEDCVKTMDIIDKLLKLPNTDLMELKSDLLSLISDRKYEEALVYFGNIHNYGQECLCKLATEAISDVVTCFRDNNDNFLRSLVISLIKALYPEQLRFRICYDFVINQPTKHITEVFVSELKSMISSSFRNECPYEWNQLVDALPSKLGENLPDENDANVLRAASDVAHILYSFSNIPFRLPKRMNTIFTAAVNGAEPKMPEEFPLLLFHSKTHPFSPKLLGIEEPAVLIPNVYSLYYLGRMLVEGLTMYLHENKYNYEEHFMKPIVKALDVIVHALQGLNELDIGLCNDNLFLDNESAVVALFIDEYRRNLVEEQFEKELGSFLAMLENVRYENMCEASNYYMSIFTLVQAFALKRPNHAMLAEIKVRILDRIHDQMIDYIQLENIRAKEREDEKILQKGANIPLVLPIKNLLDGKVRDRIQLLQFGYDQAKQCILKALA</sequence>
<gene>
    <name evidence="1" type="ORF">DICVIV_02011</name>
</gene>
<dbReference type="AlphaFoldDB" id="A0A0D8Y530"/>
<evidence type="ECO:0000313" key="2">
    <source>
        <dbReference type="Proteomes" id="UP000053766"/>
    </source>
</evidence>
<reference evidence="1 2" key="1">
    <citation type="submission" date="2013-11" db="EMBL/GenBank/DDBJ databases">
        <title>Draft genome of the bovine lungworm Dictyocaulus viviparus.</title>
        <authorList>
            <person name="Mitreva M."/>
        </authorList>
    </citation>
    <scope>NUCLEOTIDE SEQUENCE [LARGE SCALE GENOMIC DNA]</scope>
    <source>
        <strain evidence="1 2">HannoverDv2000</strain>
    </source>
</reference>
<proteinExistence type="predicted"/>
<dbReference type="OrthoDB" id="5805355at2759"/>
<evidence type="ECO:0000313" key="1">
    <source>
        <dbReference type="EMBL" id="KJH51820.1"/>
    </source>
</evidence>
<dbReference type="EMBL" id="KN716176">
    <property type="protein sequence ID" value="KJH51820.1"/>
    <property type="molecule type" value="Genomic_DNA"/>
</dbReference>
<keyword evidence="2" id="KW-1185">Reference proteome</keyword>
<organism evidence="1 2">
    <name type="scientific">Dictyocaulus viviparus</name>
    <name type="common">Bovine lungworm</name>
    <dbReference type="NCBI Taxonomy" id="29172"/>
    <lineage>
        <taxon>Eukaryota</taxon>
        <taxon>Metazoa</taxon>
        <taxon>Ecdysozoa</taxon>
        <taxon>Nematoda</taxon>
        <taxon>Chromadorea</taxon>
        <taxon>Rhabditida</taxon>
        <taxon>Rhabditina</taxon>
        <taxon>Rhabditomorpha</taxon>
        <taxon>Strongyloidea</taxon>
        <taxon>Metastrongylidae</taxon>
        <taxon>Dictyocaulus</taxon>
    </lineage>
</organism>
<reference evidence="2" key="2">
    <citation type="journal article" date="2016" name="Sci. Rep.">
        <title>Dictyocaulus viviparus genome, variome and transcriptome elucidate lungworm biology and support future intervention.</title>
        <authorList>
            <person name="McNulty S.N."/>
            <person name="Strube C."/>
            <person name="Rosa B.A."/>
            <person name="Martin J.C."/>
            <person name="Tyagi R."/>
            <person name="Choi Y.J."/>
            <person name="Wang Q."/>
            <person name="Hallsworth Pepin K."/>
            <person name="Zhang X."/>
            <person name="Ozersky P."/>
            <person name="Wilson R.K."/>
            <person name="Sternberg P.W."/>
            <person name="Gasser R.B."/>
            <person name="Mitreva M."/>
        </authorList>
    </citation>
    <scope>NUCLEOTIDE SEQUENCE [LARGE SCALE GENOMIC DNA]</scope>
    <source>
        <strain evidence="2">HannoverDv2000</strain>
    </source>
</reference>
<name>A0A0D8Y530_DICVI</name>
<dbReference type="Proteomes" id="UP000053766">
    <property type="component" value="Unassembled WGS sequence"/>
</dbReference>
<accession>A0A0D8Y530</accession>